<proteinExistence type="predicted"/>
<gene>
    <name evidence="1" type="ORF">HMP0721_2158</name>
</gene>
<dbReference type="STRING" id="887929.HMP0721_2158"/>
<dbReference type="HOGENOM" id="CLU_2651645_0_0_9"/>
<organism evidence="1 2">
    <name type="scientific">Pseudoramibacter alactolyticus ATCC 23263</name>
    <dbReference type="NCBI Taxonomy" id="887929"/>
    <lineage>
        <taxon>Bacteria</taxon>
        <taxon>Bacillati</taxon>
        <taxon>Bacillota</taxon>
        <taxon>Clostridia</taxon>
        <taxon>Eubacteriales</taxon>
        <taxon>Eubacteriaceae</taxon>
        <taxon>Pseudoramibacter</taxon>
    </lineage>
</organism>
<reference evidence="1 2" key="1">
    <citation type="submission" date="2010-12" db="EMBL/GenBank/DDBJ databases">
        <authorList>
            <person name="Muzny D."/>
            <person name="Qin X."/>
            <person name="Deng J."/>
            <person name="Jiang H."/>
            <person name="Liu Y."/>
            <person name="Qu J."/>
            <person name="Song X.-Z."/>
            <person name="Zhang L."/>
            <person name="Thornton R."/>
            <person name="Coyle M."/>
            <person name="Francisco L."/>
            <person name="Jackson L."/>
            <person name="Javaid M."/>
            <person name="Korchina V."/>
            <person name="Kovar C."/>
            <person name="Mata R."/>
            <person name="Mathew T."/>
            <person name="Ngo R."/>
            <person name="Nguyen L."/>
            <person name="Nguyen N."/>
            <person name="Okwuonu G."/>
            <person name="Ongeri F."/>
            <person name="Pham C."/>
            <person name="Simmons D."/>
            <person name="Wilczek-Boney K."/>
            <person name="Hale W."/>
            <person name="Jakkamsetti A."/>
            <person name="Pham P."/>
            <person name="Ruth R."/>
            <person name="San Lucas F."/>
            <person name="Warren J."/>
            <person name="Zhang J."/>
            <person name="Zhao Z."/>
            <person name="Zhou C."/>
            <person name="Zhu D."/>
            <person name="Lee S."/>
            <person name="Bess C."/>
            <person name="Blankenburg K."/>
            <person name="Forbes L."/>
            <person name="Fu Q."/>
            <person name="Gubbala S."/>
            <person name="Hirani K."/>
            <person name="Jayaseelan J.C."/>
            <person name="Lara F."/>
            <person name="Munidasa M."/>
            <person name="Palculict T."/>
            <person name="Patil S."/>
            <person name="Pu L.-L."/>
            <person name="Saada N."/>
            <person name="Tang L."/>
            <person name="Weissenberger G."/>
            <person name="Zhu Y."/>
            <person name="Hemphill L."/>
            <person name="Shang Y."/>
            <person name="Youmans B."/>
            <person name="Ayvaz T."/>
            <person name="Ross M."/>
            <person name="Santibanez J."/>
            <person name="Aqrawi P."/>
            <person name="Gross S."/>
            <person name="Joshi V."/>
            <person name="Fowler G."/>
            <person name="Nazareth L."/>
            <person name="Reid J."/>
            <person name="Worley K."/>
            <person name="Petrosino J."/>
            <person name="Highlander S."/>
            <person name="Gibbs R."/>
        </authorList>
    </citation>
    <scope>NUCLEOTIDE SEQUENCE [LARGE SCALE GENOMIC DNA]</scope>
    <source>
        <strain evidence="1 2">ATCC 23263</strain>
    </source>
</reference>
<protein>
    <submittedName>
        <fullName evidence="1">Uncharacterized protein</fullName>
    </submittedName>
</protein>
<accession>E6MJH3</accession>
<evidence type="ECO:0000313" key="1">
    <source>
        <dbReference type="EMBL" id="EFV00709.1"/>
    </source>
</evidence>
<dbReference type="EMBL" id="AEQN01000028">
    <property type="protein sequence ID" value="EFV00709.1"/>
    <property type="molecule type" value="Genomic_DNA"/>
</dbReference>
<dbReference type="AlphaFoldDB" id="E6MJH3"/>
<dbReference type="Proteomes" id="UP000004754">
    <property type="component" value="Unassembled WGS sequence"/>
</dbReference>
<evidence type="ECO:0000313" key="2">
    <source>
        <dbReference type="Proteomes" id="UP000004754"/>
    </source>
</evidence>
<sequence>MPANRTIGIWIFKETFDKAESEKQRRAEALGRLNRKKDKPAQTAPVHFHFEKPEKSYDDPALQAEYLYSLIERSVI</sequence>
<comment type="caution">
    <text evidence="1">The sequence shown here is derived from an EMBL/GenBank/DDBJ whole genome shotgun (WGS) entry which is preliminary data.</text>
</comment>
<name>E6MJH3_9FIRM</name>
<keyword evidence="2" id="KW-1185">Reference proteome</keyword>